<dbReference type="EMBL" id="JABANM010029559">
    <property type="protein sequence ID" value="KAF4707800.1"/>
    <property type="molecule type" value="Genomic_DNA"/>
</dbReference>
<dbReference type="Proteomes" id="UP000574390">
    <property type="component" value="Unassembled WGS sequence"/>
</dbReference>
<dbReference type="GO" id="GO:0006508">
    <property type="term" value="P:proteolysis"/>
    <property type="evidence" value="ECO:0007669"/>
    <property type="project" value="UniProtKB-KW"/>
</dbReference>
<evidence type="ECO:0000259" key="5">
    <source>
        <dbReference type="SMART" id="SM00382"/>
    </source>
</evidence>
<reference evidence="6 7" key="1">
    <citation type="submission" date="2020-04" db="EMBL/GenBank/DDBJ databases">
        <title>Perkinsus olseni comparative genomics.</title>
        <authorList>
            <person name="Bogema D.R."/>
        </authorList>
    </citation>
    <scope>NUCLEOTIDE SEQUENCE [LARGE SCALE GENOMIC DNA]</scope>
    <source>
        <strain evidence="6">ATCC PRA-205</strain>
    </source>
</reference>
<dbReference type="SUPFAM" id="SSF52540">
    <property type="entry name" value="P-loop containing nucleoside triphosphate hydrolases"/>
    <property type="match status" value="1"/>
</dbReference>
<dbReference type="PANTHER" id="PTHR23073">
    <property type="entry name" value="26S PROTEASOME REGULATORY SUBUNIT"/>
    <property type="match status" value="1"/>
</dbReference>
<feature type="domain" description="AAA+ ATPase" evidence="5">
    <location>
        <begin position="78"/>
        <end position="181"/>
    </location>
</feature>
<keyword evidence="3" id="KW-0067">ATP-binding</keyword>
<dbReference type="InterPro" id="IPR003593">
    <property type="entry name" value="AAA+_ATPase"/>
</dbReference>
<dbReference type="GO" id="GO:0005524">
    <property type="term" value="F:ATP binding"/>
    <property type="evidence" value="ECO:0007669"/>
    <property type="project" value="UniProtKB-KW"/>
</dbReference>
<evidence type="ECO:0000256" key="1">
    <source>
        <dbReference type="ARBA" id="ARBA00006914"/>
    </source>
</evidence>
<feature type="non-terminal residue" evidence="6">
    <location>
        <position position="1"/>
    </location>
</feature>
<dbReference type="InterPro" id="IPR012340">
    <property type="entry name" value="NA-bd_OB-fold"/>
</dbReference>
<protein>
    <submittedName>
        <fullName evidence="6">26S protease regulatory subunit 7</fullName>
    </submittedName>
</protein>
<dbReference type="Gene3D" id="2.40.50.140">
    <property type="entry name" value="Nucleic acid-binding proteins"/>
    <property type="match status" value="1"/>
</dbReference>
<keyword evidence="6" id="KW-0378">Hydrolase</keyword>
<gene>
    <name evidence="6" type="primary">PSMC2_2</name>
    <name evidence="6" type="ORF">FOZ62_013635</name>
</gene>
<dbReference type="FunFam" id="3.40.50.300:FF:003005">
    <property type="entry name" value="26S protease regulatory subunit 7"/>
    <property type="match status" value="1"/>
</dbReference>
<evidence type="ECO:0000313" key="6">
    <source>
        <dbReference type="EMBL" id="KAF4707800.1"/>
    </source>
</evidence>
<dbReference type="Pfam" id="PF00004">
    <property type="entry name" value="AAA"/>
    <property type="match status" value="1"/>
</dbReference>
<dbReference type="AlphaFoldDB" id="A0A7J6QJR5"/>
<accession>A0A7J6QJR5</accession>
<sequence length="187" mass="20459">VFFEGVGLEYDCLSVRYQIQIPLPPKIDPTVTMMTVEEKPDVTYSDIGGCKEQLEKLREVVEMPLLQPERFVQLGIDPPKGVLLYGPPGTGKTLTARAVANRTDACFICVIGSELVQKYVGEGARMVRELFTLARSKKACILFIDEVDAIGGSRGSGGSGSEDDEVQRTMLEIVNQLDGFDARGNVK</sequence>
<evidence type="ECO:0000256" key="2">
    <source>
        <dbReference type="ARBA" id="ARBA00022741"/>
    </source>
</evidence>
<evidence type="ECO:0000256" key="3">
    <source>
        <dbReference type="ARBA" id="ARBA00022840"/>
    </source>
</evidence>
<dbReference type="Gene3D" id="3.40.50.300">
    <property type="entry name" value="P-loop containing nucleotide triphosphate hydrolases"/>
    <property type="match status" value="1"/>
</dbReference>
<dbReference type="GO" id="GO:0008233">
    <property type="term" value="F:peptidase activity"/>
    <property type="evidence" value="ECO:0007669"/>
    <property type="project" value="UniProtKB-KW"/>
</dbReference>
<dbReference type="GO" id="GO:0016887">
    <property type="term" value="F:ATP hydrolysis activity"/>
    <property type="evidence" value="ECO:0007669"/>
    <property type="project" value="InterPro"/>
</dbReference>
<comment type="caution">
    <text evidence="6">The sequence shown here is derived from an EMBL/GenBank/DDBJ whole genome shotgun (WGS) entry which is preliminary data.</text>
</comment>
<evidence type="ECO:0000256" key="4">
    <source>
        <dbReference type="ARBA" id="ARBA00022942"/>
    </source>
</evidence>
<proteinExistence type="inferred from homology"/>
<keyword evidence="6" id="KW-0645">Protease</keyword>
<keyword evidence="4" id="KW-0647">Proteasome</keyword>
<evidence type="ECO:0000313" key="7">
    <source>
        <dbReference type="Proteomes" id="UP000574390"/>
    </source>
</evidence>
<keyword evidence="2" id="KW-0547">Nucleotide-binding</keyword>
<dbReference type="InterPro" id="IPR027417">
    <property type="entry name" value="P-loop_NTPase"/>
</dbReference>
<dbReference type="InterPro" id="IPR050221">
    <property type="entry name" value="26S_Proteasome_ATPase"/>
</dbReference>
<feature type="non-terminal residue" evidence="6">
    <location>
        <position position="187"/>
    </location>
</feature>
<dbReference type="SMART" id="SM00382">
    <property type="entry name" value="AAA"/>
    <property type="match status" value="1"/>
</dbReference>
<dbReference type="GO" id="GO:0000502">
    <property type="term" value="C:proteasome complex"/>
    <property type="evidence" value="ECO:0007669"/>
    <property type="project" value="UniProtKB-KW"/>
</dbReference>
<organism evidence="6 7">
    <name type="scientific">Perkinsus olseni</name>
    <name type="common">Perkinsus atlanticus</name>
    <dbReference type="NCBI Taxonomy" id="32597"/>
    <lineage>
        <taxon>Eukaryota</taxon>
        <taxon>Sar</taxon>
        <taxon>Alveolata</taxon>
        <taxon>Perkinsozoa</taxon>
        <taxon>Perkinsea</taxon>
        <taxon>Perkinsida</taxon>
        <taxon>Perkinsidae</taxon>
        <taxon>Perkinsus</taxon>
    </lineage>
</organism>
<dbReference type="InterPro" id="IPR003959">
    <property type="entry name" value="ATPase_AAA_core"/>
</dbReference>
<name>A0A7J6QJR5_PEROL</name>
<comment type="similarity">
    <text evidence="1">Belongs to the AAA ATPase family.</text>
</comment>